<dbReference type="EMBL" id="GGFL01009055">
    <property type="protein sequence ID" value="MBW73233.1"/>
    <property type="molecule type" value="Transcribed_RNA"/>
</dbReference>
<protein>
    <submittedName>
        <fullName evidence="1">Putative secreted protein</fullName>
    </submittedName>
</protein>
<sequence length="74" mass="8577">MSSWLVVNMVRFYHLSAMFKNTVASVAMNFIDGFHKQHAIKSNRRTLFGVTCFRQDAYSTIRSTQMLSWNNVAI</sequence>
<reference evidence="1" key="1">
    <citation type="submission" date="2018-01" db="EMBL/GenBank/DDBJ databases">
        <title>An insight into the sialome of Amazonian anophelines.</title>
        <authorList>
            <person name="Ribeiro J.M."/>
            <person name="Scarpassa V."/>
            <person name="Calvo E."/>
        </authorList>
    </citation>
    <scope>NUCLEOTIDE SEQUENCE</scope>
</reference>
<name>A0A2M4D6P4_ANODA</name>
<evidence type="ECO:0000313" key="1">
    <source>
        <dbReference type="EMBL" id="MBW73233.1"/>
    </source>
</evidence>
<organism evidence="1">
    <name type="scientific">Anopheles darlingi</name>
    <name type="common">Mosquito</name>
    <dbReference type="NCBI Taxonomy" id="43151"/>
    <lineage>
        <taxon>Eukaryota</taxon>
        <taxon>Metazoa</taxon>
        <taxon>Ecdysozoa</taxon>
        <taxon>Arthropoda</taxon>
        <taxon>Hexapoda</taxon>
        <taxon>Insecta</taxon>
        <taxon>Pterygota</taxon>
        <taxon>Neoptera</taxon>
        <taxon>Endopterygota</taxon>
        <taxon>Diptera</taxon>
        <taxon>Nematocera</taxon>
        <taxon>Culicoidea</taxon>
        <taxon>Culicidae</taxon>
        <taxon>Anophelinae</taxon>
        <taxon>Anopheles</taxon>
    </lineage>
</organism>
<dbReference type="AlphaFoldDB" id="A0A2M4D6P4"/>
<accession>A0A2M4D6P4</accession>
<proteinExistence type="predicted"/>